<sequence length="101" mass="10693">LFFLLLLLGSGEAAPLPQAGAGEASAAEVSFSFVTLSACSLVVLVVLIVNCVSCCKEPEINFKEFEDNFDEIDFTPPAEDTPSVQSPAEVFTLTVPNITLP</sequence>
<proteinExistence type="predicted"/>
<dbReference type="PANTHER" id="PTHR24417:SF8">
    <property type="entry name" value="SERINE_THREONINE-PROTEIN KINASE LMTK2"/>
    <property type="match status" value="1"/>
</dbReference>
<dbReference type="PANTHER" id="PTHR24417">
    <property type="entry name" value="SERINE/THREONINE-PROTEIN KINASE LMTK1"/>
    <property type="match status" value="1"/>
</dbReference>
<dbReference type="AlphaFoldDB" id="A0A8D0FZ16"/>
<dbReference type="GO" id="GO:0004672">
    <property type="term" value="F:protein kinase activity"/>
    <property type="evidence" value="ECO:0007669"/>
    <property type="project" value="TreeGrafter"/>
</dbReference>
<accession>A0A8D0FZ16</accession>
<keyword evidence="3" id="KW-1185">Reference proteome</keyword>
<dbReference type="Ensembl" id="ENSSPUT00000000196.1">
    <property type="protein sequence ID" value="ENSSPUP00000000178.1"/>
    <property type="gene ID" value="ENSSPUG00000000162.1"/>
</dbReference>
<evidence type="ECO:0000313" key="3">
    <source>
        <dbReference type="Proteomes" id="UP000694392"/>
    </source>
</evidence>
<dbReference type="GeneTree" id="ENSGT00940000158475"/>
<dbReference type="Proteomes" id="UP000694392">
    <property type="component" value="Unplaced"/>
</dbReference>
<keyword evidence="1" id="KW-1133">Transmembrane helix</keyword>
<feature type="transmembrane region" description="Helical" evidence="1">
    <location>
        <begin position="29"/>
        <end position="53"/>
    </location>
</feature>
<protein>
    <submittedName>
        <fullName evidence="2">Uncharacterized protein</fullName>
    </submittedName>
</protein>
<reference evidence="2" key="2">
    <citation type="submission" date="2025-09" db="UniProtKB">
        <authorList>
            <consortium name="Ensembl"/>
        </authorList>
    </citation>
    <scope>IDENTIFICATION</scope>
</reference>
<evidence type="ECO:0000256" key="1">
    <source>
        <dbReference type="SAM" id="Phobius"/>
    </source>
</evidence>
<reference evidence="2" key="1">
    <citation type="submission" date="2025-08" db="UniProtKB">
        <authorList>
            <consortium name="Ensembl"/>
        </authorList>
    </citation>
    <scope>IDENTIFICATION</scope>
</reference>
<name>A0A8D0FZ16_SPHPU</name>
<keyword evidence="1" id="KW-0812">Transmembrane</keyword>
<organism evidence="2 3">
    <name type="scientific">Sphenodon punctatus</name>
    <name type="common">Tuatara</name>
    <name type="synonym">Hatteria punctata</name>
    <dbReference type="NCBI Taxonomy" id="8508"/>
    <lineage>
        <taxon>Eukaryota</taxon>
        <taxon>Metazoa</taxon>
        <taxon>Chordata</taxon>
        <taxon>Craniata</taxon>
        <taxon>Vertebrata</taxon>
        <taxon>Euteleostomi</taxon>
        <taxon>Lepidosauria</taxon>
        <taxon>Sphenodontia</taxon>
        <taxon>Sphenodontidae</taxon>
        <taxon>Sphenodon</taxon>
    </lineage>
</organism>
<keyword evidence="1" id="KW-0472">Membrane</keyword>
<evidence type="ECO:0000313" key="2">
    <source>
        <dbReference type="Ensembl" id="ENSSPUP00000000178.1"/>
    </source>
</evidence>